<dbReference type="EMBL" id="BOPG01000050">
    <property type="protein sequence ID" value="GIJ60185.1"/>
    <property type="molecule type" value="Genomic_DNA"/>
</dbReference>
<dbReference type="Proteomes" id="UP000612585">
    <property type="component" value="Unassembled WGS sequence"/>
</dbReference>
<name>A0A8J3ZEI4_9ACTN</name>
<comment type="caution">
    <text evidence="1">The sequence shown here is derived from an EMBL/GenBank/DDBJ whole genome shotgun (WGS) entry which is preliminary data.</text>
</comment>
<sequence>MSELSVSLEDLNSFTETPDGITATDALKALLSQLVTELKDAMDEQVEAPMLVVAAQEEIETETEPVEPSQLIGSQFAAAFEPASSSHGVHIRLHKVHR</sequence>
<proteinExistence type="predicted"/>
<protein>
    <submittedName>
        <fullName evidence="1">Uncharacterized protein</fullName>
    </submittedName>
</protein>
<accession>A0A8J3ZEI4</accession>
<evidence type="ECO:0000313" key="2">
    <source>
        <dbReference type="Proteomes" id="UP000612585"/>
    </source>
</evidence>
<organism evidence="1 2">
    <name type="scientific">Virgisporangium aurantiacum</name>
    <dbReference type="NCBI Taxonomy" id="175570"/>
    <lineage>
        <taxon>Bacteria</taxon>
        <taxon>Bacillati</taxon>
        <taxon>Actinomycetota</taxon>
        <taxon>Actinomycetes</taxon>
        <taxon>Micromonosporales</taxon>
        <taxon>Micromonosporaceae</taxon>
        <taxon>Virgisporangium</taxon>
    </lineage>
</organism>
<evidence type="ECO:0000313" key="1">
    <source>
        <dbReference type="EMBL" id="GIJ60185.1"/>
    </source>
</evidence>
<reference evidence="1" key="1">
    <citation type="submission" date="2021-01" db="EMBL/GenBank/DDBJ databases">
        <title>Whole genome shotgun sequence of Virgisporangium aurantiacum NBRC 16421.</title>
        <authorList>
            <person name="Komaki H."/>
            <person name="Tamura T."/>
        </authorList>
    </citation>
    <scope>NUCLEOTIDE SEQUENCE</scope>
    <source>
        <strain evidence="1">NBRC 16421</strain>
    </source>
</reference>
<keyword evidence="2" id="KW-1185">Reference proteome</keyword>
<gene>
    <name evidence="1" type="ORF">Vau01_077010</name>
</gene>
<dbReference type="AlphaFoldDB" id="A0A8J3ZEI4"/>
<dbReference type="RefSeq" id="WP_204004131.1">
    <property type="nucleotide sequence ID" value="NZ_BOPG01000050.1"/>
</dbReference>